<feature type="chain" id="PRO_5003579015" description="VWFA domain-containing protein" evidence="2">
    <location>
        <begin position="19"/>
        <end position="149"/>
    </location>
</feature>
<dbReference type="OMA" id="DSCFANK"/>
<name>H2Z2Q4_CIOSA</name>
<dbReference type="Gene3D" id="3.40.50.410">
    <property type="entry name" value="von Willebrand factor, type A domain"/>
    <property type="match status" value="1"/>
</dbReference>
<dbReference type="AlphaFoldDB" id="H2Z2Q4"/>
<dbReference type="InterPro" id="IPR002035">
    <property type="entry name" value="VWF_A"/>
</dbReference>
<dbReference type="PANTHER" id="PTHR10166:SF66">
    <property type="entry name" value="VWFA AND CACHE DOMAIN-CONTAINING PROTEIN CG16868"/>
    <property type="match status" value="1"/>
</dbReference>
<dbReference type="Pfam" id="PF00092">
    <property type="entry name" value="VWA"/>
    <property type="match status" value="1"/>
</dbReference>
<dbReference type="PANTHER" id="PTHR10166">
    <property type="entry name" value="VOLTAGE-DEPENDENT CALCIUM CHANNEL SUBUNIT ALPHA-2/DELTA-RELATED"/>
    <property type="match status" value="1"/>
</dbReference>
<evidence type="ECO:0000313" key="5">
    <source>
        <dbReference type="Proteomes" id="UP000007875"/>
    </source>
</evidence>
<evidence type="ECO:0000256" key="1">
    <source>
        <dbReference type="ARBA" id="ARBA00007060"/>
    </source>
</evidence>
<reference evidence="4" key="3">
    <citation type="submission" date="2025-09" db="UniProtKB">
        <authorList>
            <consortium name="Ensembl"/>
        </authorList>
    </citation>
    <scope>IDENTIFICATION</scope>
</reference>
<reference evidence="4" key="2">
    <citation type="submission" date="2025-08" db="UniProtKB">
        <authorList>
            <consortium name="Ensembl"/>
        </authorList>
    </citation>
    <scope>IDENTIFICATION</scope>
</reference>
<keyword evidence="5" id="KW-1185">Reference proteome</keyword>
<proteinExistence type="inferred from homology"/>
<dbReference type="InterPro" id="IPR051173">
    <property type="entry name" value="Ca_channel_alpha-2/delta"/>
</dbReference>
<evidence type="ECO:0000256" key="2">
    <source>
        <dbReference type="SAM" id="SignalP"/>
    </source>
</evidence>
<dbReference type="Proteomes" id="UP000007875">
    <property type="component" value="Unassembled WGS sequence"/>
</dbReference>
<dbReference type="InParanoid" id="H2Z2Q4"/>
<feature type="signal peptide" evidence="2">
    <location>
        <begin position="1"/>
        <end position="18"/>
    </location>
</feature>
<dbReference type="GO" id="GO:0005891">
    <property type="term" value="C:voltage-gated calcium channel complex"/>
    <property type="evidence" value="ECO:0007669"/>
    <property type="project" value="TreeGrafter"/>
</dbReference>
<feature type="domain" description="VWFA" evidence="3">
    <location>
        <begin position="1"/>
        <end position="149"/>
    </location>
</feature>
<comment type="similarity">
    <text evidence="1">Belongs to the calcium channel subunit alpha-2/delta family.</text>
</comment>
<dbReference type="HOGENOM" id="CLU_1753776_0_0_1"/>
<reference evidence="5" key="1">
    <citation type="submission" date="2003-08" db="EMBL/GenBank/DDBJ databases">
        <authorList>
            <person name="Birren B."/>
            <person name="Nusbaum C."/>
            <person name="Abebe A."/>
            <person name="Abouelleil A."/>
            <person name="Adekoya E."/>
            <person name="Ait-zahra M."/>
            <person name="Allen N."/>
            <person name="Allen T."/>
            <person name="An P."/>
            <person name="Anderson M."/>
            <person name="Anderson S."/>
            <person name="Arachchi H."/>
            <person name="Armbruster J."/>
            <person name="Bachantsang P."/>
            <person name="Baldwin J."/>
            <person name="Barry A."/>
            <person name="Bayul T."/>
            <person name="Blitshsteyn B."/>
            <person name="Bloom T."/>
            <person name="Blye J."/>
            <person name="Boguslavskiy L."/>
            <person name="Borowsky M."/>
            <person name="Boukhgalter B."/>
            <person name="Brunache A."/>
            <person name="Butler J."/>
            <person name="Calixte N."/>
            <person name="Calvo S."/>
            <person name="Camarata J."/>
            <person name="Campo K."/>
            <person name="Chang J."/>
            <person name="Cheshatsang Y."/>
            <person name="Citroen M."/>
            <person name="Collymore A."/>
            <person name="Considine T."/>
            <person name="Cook A."/>
            <person name="Cooke P."/>
            <person name="Corum B."/>
            <person name="Cuomo C."/>
            <person name="David R."/>
            <person name="Dawoe T."/>
            <person name="Degray S."/>
            <person name="Dodge S."/>
            <person name="Dooley K."/>
            <person name="Dorje P."/>
            <person name="Dorjee K."/>
            <person name="Dorris L."/>
            <person name="Duffey N."/>
            <person name="Dupes A."/>
            <person name="Elkins T."/>
            <person name="Engels R."/>
            <person name="Erickson J."/>
            <person name="Farina A."/>
            <person name="Faro S."/>
            <person name="Ferreira P."/>
            <person name="Fischer H."/>
            <person name="Fitzgerald M."/>
            <person name="Foley K."/>
            <person name="Gage D."/>
            <person name="Galagan J."/>
            <person name="Gearin G."/>
            <person name="Gnerre S."/>
            <person name="Gnirke A."/>
            <person name="Goyette A."/>
            <person name="Graham J."/>
            <person name="Grandbois E."/>
            <person name="Gyaltsen K."/>
            <person name="Hafez N."/>
            <person name="Hagopian D."/>
            <person name="Hagos B."/>
            <person name="Hall J."/>
            <person name="Hatcher B."/>
            <person name="Heller A."/>
            <person name="Higgins H."/>
            <person name="Honan T."/>
            <person name="Horn A."/>
            <person name="Houde N."/>
            <person name="Hughes L."/>
            <person name="Hulme W."/>
            <person name="Husby E."/>
            <person name="Iliev I."/>
            <person name="Jaffe D."/>
            <person name="Jones C."/>
            <person name="Kamal M."/>
            <person name="Kamat A."/>
            <person name="Kamvysselis M."/>
            <person name="Karlsson E."/>
            <person name="Kells C."/>
            <person name="Kieu A."/>
            <person name="Kisner P."/>
            <person name="Kodira C."/>
            <person name="Kulbokas E."/>
            <person name="Labutti K."/>
            <person name="Lama D."/>
            <person name="Landers T."/>
            <person name="Leger J."/>
            <person name="Levine S."/>
            <person name="Lewis D."/>
            <person name="Lewis T."/>
            <person name="Lindblad-toh K."/>
            <person name="Liu X."/>
            <person name="Lokyitsang T."/>
            <person name="Lokyitsang Y."/>
            <person name="Lucien O."/>
            <person name="Lui A."/>
            <person name="Ma L.J."/>
            <person name="Mabbitt R."/>
            <person name="Macdonald J."/>
            <person name="Maclean C."/>
            <person name="Major J."/>
            <person name="Manning J."/>
            <person name="Marabella R."/>
            <person name="Maru K."/>
            <person name="Matthews C."/>
            <person name="Mauceli E."/>
            <person name="Mccarthy M."/>
            <person name="Mcdonough S."/>
            <person name="Mcghee T."/>
            <person name="Meldrim J."/>
            <person name="Meneus L."/>
            <person name="Mesirov J."/>
            <person name="Mihalev A."/>
            <person name="Mihova T."/>
            <person name="Mikkelsen T."/>
            <person name="Mlenga V."/>
            <person name="Moru K."/>
            <person name="Mozes J."/>
            <person name="Mulrain L."/>
            <person name="Munson G."/>
            <person name="Naylor J."/>
            <person name="Newes C."/>
            <person name="Nguyen C."/>
            <person name="Nguyen N."/>
            <person name="Nguyen T."/>
            <person name="Nicol R."/>
            <person name="Nielsen C."/>
            <person name="Nizzari M."/>
            <person name="Norbu C."/>
            <person name="Norbu N."/>
            <person name="O'donnell P."/>
            <person name="Okoawo O."/>
            <person name="O'leary S."/>
            <person name="Omotosho B."/>
            <person name="O'neill K."/>
            <person name="Osman S."/>
            <person name="Parker S."/>
            <person name="Perrin D."/>
            <person name="Phunkhang P."/>
            <person name="Piqani B."/>
            <person name="Purcell S."/>
            <person name="Rachupka T."/>
            <person name="Ramasamy U."/>
            <person name="Rameau R."/>
            <person name="Ray V."/>
            <person name="Raymond C."/>
            <person name="Retta R."/>
            <person name="Richardson S."/>
            <person name="Rise C."/>
            <person name="Rodriguez J."/>
            <person name="Rogers J."/>
            <person name="Rogov P."/>
            <person name="Rutman M."/>
            <person name="Schupbach R."/>
            <person name="Seaman C."/>
            <person name="Settipalli S."/>
            <person name="Sharpe T."/>
            <person name="Sheridan J."/>
            <person name="Sherpa N."/>
            <person name="Shi J."/>
            <person name="Smirnov S."/>
            <person name="Smith C."/>
            <person name="Sougnez C."/>
            <person name="Spencer B."/>
            <person name="Stalker J."/>
            <person name="Stange-thomann N."/>
            <person name="Stavropoulos S."/>
            <person name="Stetson K."/>
            <person name="Stone C."/>
            <person name="Stone S."/>
            <person name="Stubbs M."/>
            <person name="Talamas J."/>
            <person name="Tchuinga P."/>
            <person name="Tenzing P."/>
            <person name="Tesfaye S."/>
            <person name="Theodore J."/>
            <person name="Thoulutsang Y."/>
            <person name="Topham K."/>
            <person name="Towey S."/>
            <person name="Tsamla T."/>
            <person name="Tsomo N."/>
            <person name="Vallee D."/>
            <person name="Vassiliev H."/>
            <person name="Venkataraman V."/>
            <person name="Vinson J."/>
            <person name="Vo A."/>
            <person name="Wade C."/>
            <person name="Wang S."/>
            <person name="Wangchuk T."/>
            <person name="Wangdi T."/>
            <person name="Whittaker C."/>
            <person name="Wilkinson J."/>
            <person name="Wu Y."/>
            <person name="Wyman D."/>
            <person name="Yadav S."/>
            <person name="Yang S."/>
            <person name="Yang X."/>
            <person name="Yeager S."/>
            <person name="Yee E."/>
            <person name="Young G."/>
            <person name="Zainoun J."/>
            <person name="Zembeck L."/>
            <person name="Zimmer A."/>
            <person name="Zody M."/>
            <person name="Lander E."/>
        </authorList>
    </citation>
    <scope>NUCLEOTIDE SEQUENCE [LARGE SCALE GENOMIC DNA]</scope>
</reference>
<accession>H2Z2Q4</accession>
<dbReference type="PROSITE" id="PS50234">
    <property type="entry name" value="VWFA"/>
    <property type="match status" value="1"/>
</dbReference>
<keyword evidence="2" id="KW-0732">Signal</keyword>
<organism evidence="4 5">
    <name type="scientific">Ciona savignyi</name>
    <name type="common">Pacific transparent sea squirt</name>
    <dbReference type="NCBI Taxonomy" id="51511"/>
    <lineage>
        <taxon>Eukaryota</taxon>
        <taxon>Metazoa</taxon>
        <taxon>Chordata</taxon>
        <taxon>Tunicata</taxon>
        <taxon>Ascidiacea</taxon>
        <taxon>Phlebobranchia</taxon>
        <taxon>Cionidae</taxon>
        <taxon>Ciona</taxon>
    </lineage>
</organism>
<dbReference type="STRING" id="51511.ENSCSAVP00000011866"/>
<dbReference type="Ensembl" id="ENSCSAVT00000012004.1">
    <property type="protein sequence ID" value="ENSCSAVP00000011866.1"/>
    <property type="gene ID" value="ENSCSAVG00000006965.1"/>
</dbReference>
<dbReference type="GO" id="GO:0005245">
    <property type="term" value="F:voltage-gated calcium channel activity"/>
    <property type="evidence" value="ECO:0007669"/>
    <property type="project" value="TreeGrafter"/>
</dbReference>
<evidence type="ECO:0000313" key="4">
    <source>
        <dbReference type="Ensembl" id="ENSCSAVP00000011866.1"/>
    </source>
</evidence>
<protein>
    <recommendedName>
        <fullName evidence="3">VWFA domain-containing protein</fullName>
    </recommendedName>
</protein>
<evidence type="ECO:0000259" key="3">
    <source>
        <dbReference type="PROSITE" id="PS50234"/>
    </source>
</evidence>
<dbReference type="SUPFAM" id="SSF53300">
    <property type="entry name" value="vWA-like"/>
    <property type="match status" value="1"/>
</dbReference>
<dbReference type="InterPro" id="IPR036465">
    <property type="entry name" value="vWFA_dom_sf"/>
</dbReference>
<sequence length="149" mass="15898">GFTIFQFAFIAFSSSTSTYTSSLAGDSCFANKFADASPQNKKKVSTFIDQIFSGGGTYYSTALTKAFAFFQSEPADLDRVILFMSDGAPSDSASVIMSTQIRGNERLNNSVIIMTYGLGSADFTVLTHMAQNNGAAYGITKTLGVPDAR</sequence>